<sequence length="523" mass="55731">MVTASEPQQERKLAQTPRPLALMNRRSSDSENKEEEQAEVCSRLFESLKLVACGSDALAPLASVGLLRAWLSEANVEALMEVVGQQPLCLARPAAAALRILVERGAEHREALWRCLVQDVSLRGLISRLEDDEVSLSSMLYALRALAAAGVSPELEDELLGVRREERAATASELQQRQDALANALDASTRKEGGVEGAKDAGAPESSSGTNTRAVNAIARGGAGDAVEAASIMDAVQGEGENGLGCNGGAGFGAAGAGVPSSHDLERARADLEQAREAAQALAGPREFLWQQIGGQRLLAFACAPASSAPAAVELVATLCSAPANLHALLRRLSRSCLLASKRNGEEERSVLKRVSSVLAAVVSRSDVVTALVGAPVGIGGAVGAARGDGVAQAQLRTLVAAIDAHHTREGVGAFCMEPRLAVEIRRRQCAQQLALLHRRGHHKEAERLLEAERARLRRLRRRVRFLWRQLRVVYRFSRALWIDALAPTQQRASAARAALARVGARPDAGWGGASYTPFFLKK</sequence>
<protein>
    <submittedName>
        <fullName evidence="2">Uncharacterized protein</fullName>
    </submittedName>
</protein>
<evidence type="ECO:0000313" key="3">
    <source>
        <dbReference type="EMBL" id="CAE0756992.1"/>
    </source>
</evidence>
<evidence type="ECO:0000313" key="2">
    <source>
        <dbReference type="EMBL" id="CAE0756991.1"/>
    </source>
</evidence>
<evidence type="ECO:0000256" key="1">
    <source>
        <dbReference type="SAM" id="MobiDB-lite"/>
    </source>
</evidence>
<feature type="region of interest" description="Disordered" evidence="1">
    <location>
        <begin position="1"/>
        <end position="33"/>
    </location>
</feature>
<reference evidence="2" key="1">
    <citation type="submission" date="2021-01" db="EMBL/GenBank/DDBJ databases">
        <authorList>
            <person name="Corre E."/>
            <person name="Pelletier E."/>
            <person name="Niang G."/>
            <person name="Scheremetjew M."/>
            <person name="Finn R."/>
            <person name="Kale V."/>
            <person name="Holt S."/>
            <person name="Cochrane G."/>
            <person name="Meng A."/>
            <person name="Brown T."/>
            <person name="Cohen L."/>
        </authorList>
    </citation>
    <scope>NUCLEOTIDE SEQUENCE</scope>
    <source>
        <strain evidence="2">CCMP645</strain>
    </source>
</reference>
<feature type="region of interest" description="Disordered" evidence="1">
    <location>
        <begin position="187"/>
        <end position="210"/>
    </location>
</feature>
<accession>A0A6S9TMT7</accession>
<dbReference type="EMBL" id="HBIZ01015506">
    <property type="protein sequence ID" value="CAE0756991.1"/>
    <property type="molecule type" value="Transcribed_RNA"/>
</dbReference>
<feature type="compositionally biased region" description="Basic and acidic residues" evidence="1">
    <location>
        <begin position="188"/>
        <end position="199"/>
    </location>
</feature>
<name>A0A6S9TMT7_CHRCT</name>
<proteinExistence type="predicted"/>
<dbReference type="EMBL" id="HBIZ01015507">
    <property type="protein sequence ID" value="CAE0756992.1"/>
    <property type="molecule type" value="Transcribed_RNA"/>
</dbReference>
<dbReference type="AlphaFoldDB" id="A0A6S9TMT7"/>
<organism evidence="2">
    <name type="scientific">Chrysotila carterae</name>
    <name type="common">Marine alga</name>
    <name type="synonym">Syracosphaera carterae</name>
    <dbReference type="NCBI Taxonomy" id="13221"/>
    <lineage>
        <taxon>Eukaryota</taxon>
        <taxon>Haptista</taxon>
        <taxon>Haptophyta</taxon>
        <taxon>Prymnesiophyceae</taxon>
        <taxon>Isochrysidales</taxon>
        <taxon>Isochrysidaceae</taxon>
        <taxon>Chrysotila</taxon>
    </lineage>
</organism>
<gene>
    <name evidence="2" type="ORF">PCAR00345_LOCUS9585</name>
    <name evidence="3" type="ORF">PCAR00345_LOCUS9586</name>
</gene>